<organism evidence="12 13">
    <name type="scientific">Iphiclides podalirius</name>
    <name type="common">scarce swallowtail</name>
    <dbReference type="NCBI Taxonomy" id="110791"/>
    <lineage>
        <taxon>Eukaryota</taxon>
        <taxon>Metazoa</taxon>
        <taxon>Ecdysozoa</taxon>
        <taxon>Arthropoda</taxon>
        <taxon>Hexapoda</taxon>
        <taxon>Insecta</taxon>
        <taxon>Pterygota</taxon>
        <taxon>Neoptera</taxon>
        <taxon>Endopterygota</taxon>
        <taxon>Lepidoptera</taxon>
        <taxon>Glossata</taxon>
        <taxon>Ditrysia</taxon>
        <taxon>Papilionoidea</taxon>
        <taxon>Papilionidae</taxon>
        <taxon>Papilioninae</taxon>
        <taxon>Iphiclides</taxon>
    </lineage>
</organism>
<dbReference type="PROSITE" id="PS50157">
    <property type="entry name" value="ZINC_FINGER_C2H2_2"/>
    <property type="match status" value="7"/>
</dbReference>
<name>A0ABN8IPZ9_9NEOP</name>
<comment type="similarity">
    <text evidence="8">Belongs to the snail C2H2-type zinc-finger protein family.</text>
</comment>
<evidence type="ECO:0000259" key="11">
    <source>
        <dbReference type="PROSITE" id="PS50157"/>
    </source>
</evidence>
<evidence type="ECO:0000256" key="7">
    <source>
        <dbReference type="ARBA" id="ARBA00023242"/>
    </source>
</evidence>
<evidence type="ECO:0000256" key="8">
    <source>
        <dbReference type="ARBA" id="ARBA00037948"/>
    </source>
</evidence>
<keyword evidence="7" id="KW-0539">Nucleus</keyword>
<gene>
    <name evidence="12" type="ORF">IPOD504_LOCUS11783</name>
</gene>
<dbReference type="InterPro" id="IPR036236">
    <property type="entry name" value="Znf_C2H2_sf"/>
</dbReference>
<evidence type="ECO:0000256" key="5">
    <source>
        <dbReference type="ARBA" id="ARBA00022833"/>
    </source>
</evidence>
<feature type="compositionally biased region" description="Basic and acidic residues" evidence="10">
    <location>
        <begin position="58"/>
        <end position="68"/>
    </location>
</feature>
<evidence type="ECO:0000256" key="3">
    <source>
        <dbReference type="ARBA" id="ARBA00022737"/>
    </source>
</evidence>
<feature type="domain" description="C2H2-type" evidence="11">
    <location>
        <begin position="354"/>
        <end position="382"/>
    </location>
</feature>
<comment type="subcellular location">
    <subcellularLocation>
        <location evidence="1">Nucleus</location>
    </subcellularLocation>
</comment>
<evidence type="ECO:0000256" key="2">
    <source>
        <dbReference type="ARBA" id="ARBA00022723"/>
    </source>
</evidence>
<dbReference type="SUPFAM" id="SSF57667">
    <property type="entry name" value="beta-beta-alpha zinc fingers"/>
    <property type="match status" value="4"/>
</dbReference>
<evidence type="ECO:0000256" key="6">
    <source>
        <dbReference type="ARBA" id="ARBA00023125"/>
    </source>
</evidence>
<accession>A0ABN8IPZ9</accession>
<dbReference type="EMBL" id="OW152841">
    <property type="protein sequence ID" value="CAH2062217.1"/>
    <property type="molecule type" value="Genomic_DNA"/>
</dbReference>
<keyword evidence="6" id="KW-0238">DNA-binding</keyword>
<feature type="domain" description="C2H2-type" evidence="11">
    <location>
        <begin position="411"/>
        <end position="438"/>
    </location>
</feature>
<dbReference type="SMART" id="SM00355">
    <property type="entry name" value="ZnF_C2H2"/>
    <property type="match status" value="9"/>
</dbReference>
<protein>
    <recommendedName>
        <fullName evidence="11">C2H2-type domain-containing protein</fullName>
    </recommendedName>
</protein>
<feature type="domain" description="C2H2-type" evidence="11">
    <location>
        <begin position="243"/>
        <end position="270"/>
    </location>
</feature>
<keyword evidence="5" id="KW-0862">Zinc</keyword>
<dbReference type="Pfam" id="PF00096">
    <property type="entry name" value="zf-C2H2"/>
    <property type="match status" value="7"/>
</dbReference>
<evidence type="ECO:0000256" key="10">
    <source>
        <dbReference type="SAM" id="MobiDB-lite"/>
    </source>
</evidence>
<evidence type="ECO:0000313" key="12">
    <source>
        <dbReference type="EMBL" id="CAH2062217.1"/>
    </source>
</evidence>
<evidence type="ECO:0000256" key="9">
    <source>
        <dbReference type="PROSITE-ProRule" id="PRU00042"/>
    </source>
</evidence>
<evidence type="ECO:0000313" key="13">
    <source>
        <dbReference type="Proteomes" id="UP000837857"/>
    </source>
</evidence>
<dbReference type="InterPro" id="IPR050527">
    <property type="entry name" value="Snail/Krueppel_Znf"/>
</dbReference>
<evidence type="ECO:0000256" key="1">
    <source>
        <dbReference type="ARBA" id="ARBA00004123"/>
    </source>
</evidence>
<sequence>MTVGGGLIQATDTSLTLKGDDGSDIRLAVLKKPIPIDNLVYEQVADDTETVQIDEENEIGKTIDKNSEEDLDNSPNEKPNLTFLKVPICLDDIGDGKELPLLSAKPLKAGNIGCRSSRRCTNPDSQPGQLNAITLFEFAYVYPFVYAGNKFKCFVCSKSFVDANAFREHSLNEHSIEELKEEMNKKVRDKTLKVDVVQLQCKLCNETSTTLGSLKVHLRDHGKQIDPGCQDNIIPFKLGDDTFDCQVCGESFQRLRLLIIHMSKHFNNYNCEICGSVFVSLISLKRHQQTHKAGSYPCEKCNKVFTNSAKRISHIKGVHLKKYTRICPLCPERFNSNYQRTKHLRVVHNQTNMFKCEKCGRQYDLKYHLLLHMRSVHLQERNYECGICHSRFFTKYCLSRHMVVHTGDKKFKCEVCGKVYAKKKSLQEHLMFHELLQSSCAVAHSSNTQH</sequence>
<feature type="domain" description="C2H2-type" evidence="11">
    <location>
        <begin position="151"/>
        <end position="179"/>
    </location>
</feature>
<feature type="domain" description="C2H2-type" evidence="11">
    <location>
        <begin position="269"/>
        <end position="291"/>
    </location>
</feature>
<keyword evidence="4 9" id="KW-0863">Zinc-finger</keyword>
<dbReference type="Proteomes" id="UP000837857">
    <property type="component" value="Chromosome 29"/>
</dbReference>
<feature type="non-terminal residue" evidence="12">
    <location>
        <position position="450"/>
    </location>
</feature>
<reference evidence="12" key="1">
    <citation type="submission" date="2022-03" db="EMBL/GenBank/DDBJ databases">
        <authorList>
            <person name="Martin H S."/>
        </authorList>
    </citation>
    <scope>NUCLEOTIDE SEQUENCE</scope>
</reference>
<feature type="region of interest" description="Disordered" evidence="10">
    <location>
        <begin position="55"/>
        <end position="77"/>
    </location>
</feature>
<evidence type="ECO:0000256" key="4">
    <source>
        <dbReference type="ARBA" id="ARBA00022771"/>
    </source>
</evidence>
<dbReference type="PROSITE" id="PS00028">
    <property type="entry name" value="ZINC_FINGER_C2H2_1"/>
    <property type="match status" value="7"/>
</dbReference>
<proteinExistence type="inferred from homology"/>
<dbReference type="Gene3D" id="3.30.160.60">
    <property type="entry name" value="Classic Zinc Finger"/>
    <property type="match status" value="5"/>
</dbReference>
<dbReference type="PANTHER" id="PTHR24388">
    <property type="entry name" value="ZINC FINGER PROTEIN"/>
    <property type="match status" value="1"/>
</dbReference>
<feature type="domain" description="C2H2-type" evidence="11">
    <location>
        <begin position="383"/>
        <end position="410"/>
    </location>
</feature>
<keyword evidence="13" id="KW-1185">Reference proteome</keyword>
<feature type="domain" description="C2H2-type" evidence="11">
    <location>
        <begin position="296"/>
        <end position="324"/>
    </location>
</feature>
<keyword evidence="3" id="KW-0677">Repeat</keyword>
<keyword evidence="2" id="KW-0479">Metal-binding</keyword>
<dbReference type="InterPro" id="IPR013087">
    <property type="entry name" value="Znf_C2H2_type"/>
</dbReference>
<dbReference type="PANTHER" id="PTHR24388:SF54">
    <property type="entry name" value="PROTEIN ESCARGOT"/>
    <property type="match status" value="1"/>
</dbReference>